<keyword evidence="3" id="KW-1185">Reference proteome</keyword>
<organism evidence="2 3">
    <name type="scientific">Pristionchus mayeri</name>
    <dbReference type="NCBI Taxonomy" id="1317129"/>
    <lineage>
        <taxon>Eukaryota</taxon>
        <taxon>Metazoa</taxon>
        <taxon>Ecdysozoa</taxon>
        <taxon>Nematoda</taxon>
        <taxon>Chromadorea</taxon>
        <taxon>Rhabditida</taxon>
        <taxon>Rhabditina</taxon>
        <taxon>Diplogasteromorpha</taxon>
        <taxon>Diplogasteroidea</taxon>
        <taxon>Neodiplogasteridae</taxon>
        <taxon>Pristionchus</taxon>
    </lineage>
</organism>
<feature type="non-terminal residue" evidence="2">
    <location>
        <position position="1"/>
    </location>
</feature>
<protein>
    <submittedName>
        <fullName evidence="2">Uncharacterized protein</fullName>
    </submittedName>
</protein>
<accession>A0AAN4ZG27</accession>
<comment type="caution">
    <text evidence="2">The sequence shown here is derived from an EMBL/GenBank/DDBJ whole genome shotgun (WGS) entry which is preliminary data.</text>
</comment>
<feature type="region of interest" description="Disordered" evidence="1">
    <location>
        <begin position="18"/>
        <end position="62"/>
    </location>
</feature>
<name>A0AAN4ZG27_9BILA</name>
<evidence type="ECO:0000256" key="1">
    <source>
        <dbReference type="SAM" id="MobiDB-lite"/>
    </source>
</evidence>
<dbReference type="Proteomes" id="UP001328107">
    <property type="component" value="Unassembled WGS sequence"/>
</dbReference>
<sequence length="185" mass="20688">HLIENGEETVVVKRIRKRTRKRIKKVVSSSPTTSLSPPSTTTPPSTTPSPSTPPPPSTLPPLLTPVAEARRFVLPRAAVAPTFQHQVSPAAVERVQLQPAVARAAPIYRPDPVPSLLAQPQYYPPPPSAQPAPFQSLFQPLLPLQQQPILRYEPVVYYRPVYGRKKRETEKSKHAFLFKKEQKEI</sequence>
<reference evidence="3" key="1">
    <citation type="submission" date="2022-10" db="EMBL/GenBank/DDBJ databases">
        <title>Genome assembly of Pristionchus species.</title>
        <authorList>
            <person name="Yoshida K."/>
            <person name="Sommer R.J."/>
        </authorList>
    </citation>
    <scope>NUCLEOTIDE SEQUENCE [LARGE SCALE GENOMIC DNA]</scope>
    <source>
        <strain evidence="3">RS5460</strain>
    </source>
</reference>
<proteinExistence type="predicted"/>
<gene>
    <name evidence="2" type="ORF">PMAYCL1PPCAC_06540</name>
</gene>
<feature type="compositionally biased region" description="Low complexity" evidence="1">
    <location>
        <begin position="26"/>
        <end position="44"/>
    </location>
</feature>
<dbReference type="EMBL" id="BTRK01000002">
    <property type="protein sequence ID" value="GMR36345.1"/>
    <property type="molecule type" value="Genomic_DNA"/>
</dbReference>
<dbReference type="AlphaFoldDB" id="A0AAN4ZG27"/>
<evidence type="ECO:0000313" key="2">
    <source>
        <dbReference type="EMBL" id="GMR36345.1"/>
    </source>
</evidence>
<feature type="non-terminal residue" evidence="2">
    <location>
        <position position="185"/>
    </location>
</feature>
<evidence type="ECO:0000313" key="3">
    <source>
        <dbReference type="Proteomes" id="UP001328107"/>
    </source>
</evidence>
<feature type="compositionally biased region" description="Pro residues" evidence="1">
    <location>
        <begin position="45"/>
        <end position="62"/>
    </location>
</feature>